<sequence length="225" mass="26186">MTNQQQKEQIINEFYRTGRIDGYYLGIKSKSKENPIKQYIKGCLYKSYLLQNNGVQDNDFIEDIYQEAFLHLWNYDTDNFIDAYQNSKVKGTRIIALLMRIIVLKCFAIDKRTNNPKSCLVSRLGFGSVFNTTNYSIPPLESLSDDDGQEKQLIIFDDAEAQSDFEAEYGFTPEQIIEQLSPEARFVFYQLLGKQKPGSPSKERKQAKEDMIREMQVIQNQIKKQ</sequence>
<keyword evidence="2" id="KW-1185">Reference proteome</keyword>
<gene>
    <name evidence="1" type="ORF">GCM10023313_07220</name>
</gene>
<comment type="caution">
    <text evidence="1">The sequence shown here is derived from an EMBL/GenBank/DDBJ whole genome shotgun (WGS) entry which is preliminary data.</text>
</comment>
<accession>A0ABP9FKR0</accession>
<organism evidence="1 2">
    <name type="scientific">Mucilaginibacter defluvii</name>
    <dbReference type="NCBI Taxonomy" id="1196019"/>
    <lineage>
        <taxon>Bacteria</taxon>
        <taxon>Pseudomonadati</taxon>
        <taxon>Bacteroidota</taxon>
        <taxon>Sphingobacteriia</taxon>
        <taxon>Sphingobacteriales</taxon>
        <taxon>Sphingobacteriaceae</taxon>
        <taxon>Mucilaginibacter</taxon>
    </lineage>
</organism>
<evidence type="ECO:0000313" key="2">
    <source>
        <dbReference type="Proteomes" id="UP001501436"/>
    </source>
</evidence>
<dbReference type="EMBL" id="BAABJI010000001">
    <property type="protein sequence ID" value="GAA4907027.1"/>
    <property type="molecule type" value="Genomic_DNA"/>
</dbReference>
<proteinExistence type="predicted"/>
<reference evidence="2" key="1">
    <citation type="journal article" date="2019" name="Int. J. Syst. Evol. Microbiol.">
        <title>The Global Catalogue of Microorganisms (GCM) 10K type strain sequencing project: providing services to taxonomists for standard genome sequencing and annotation.</title>
        <authorList>
            <consortium name="The Broad Institute Genomics Platform"/>
            <consortium name="The Broad Institute Genome Sequencing Center for Infectious Disease"/>
            <person name="Wu L."/>
            <person name="Ma J."/>
        </authorList>
    </citation>
    <scope>NUCLEOTIDE SEQUENCE [LARGE SCALE GENOMIC DNA]</scope>
    <source>
        <strain evidence="2">JCM 18283</strain>
    </source>
</reference>
<dbReference type="RefSeq" id="WP_345329541.1">
    <property type="nucleotide sequence ID" value="NZ_BAABJI010000001.1"/>
</dbReference>
<name>A0ABP9FKR0_9SPHI</name>
<protein>
    <recommendedName>
        <fullName evidence="3">DNA-directed RNA polymerase specialized sigma24 family protein</fullName>
    </recommendedName>
</protein>
<evidence type="ECO:0000313" key="1">
    <source>
        <dbReference type="EMBL" id="GAA4907027.1"/>
    </source>
</evidence>
<dbReference type="Proteomes" id="UP001501436">
    <property type="component" value="Unassembled WGS sequence"/>
</dbReference>
<evidence type="ECO:0008006" key="3">
    <source>
        <dbReference type="Google" id="ProtNLM"/>
    </source>
</evidence>